<accession>A0A1R2AUC7</accession>
<dbReference type="EMBL" id="MPUH01001382">
    <property type="protein sequence ID" value="OMJ68118.1"/>
    <property type="molecule type" value="Genomic_DNA"/>
</dbReference>
<dbReference type="AlphaFoldDB" id="A0A1R2AUC7"/>
<protein>
    <submittedName>
        <fullName evidence="2">Uncharacterized protein</fullName>
    </submittedName>
</protein>
<name>A0A1R2AUC7_9CILI</name>
<sequence>MGCGGSKKEVKPSVKSKEHVNPNSAEKSNKDDAGNTEEHKLNIIIQTSNDNKILHKTNVEDDHEAKPKQPAKIEIKHQEEVYKEQQKKIESPKVQKLKEEIPKVQMHADNMHYEEKSLISDYDMQTPRGKIEKYNEEEPNDDDKIEKNNKDYISEEKNSEEKPLSDEKNTIEDKKDEEKHQSNDIEKHIEYEETTKGKEKHQSNDIEKHIEHEETKGKESGKKQELVKSDSKSNIEEVEKDMENNEKREENDKGRDDAKESSREKDPEIKHAENPHAELLNE</sequence>
<gene>
    <name evidence="2" type="ORF">SteCoe_34521</name>
</gene>
<feature type="region of interest" description="Disordered" evidence="1">
    <location>
        <begin position="1"/>
        <end position="78"/>
    </location>
</feature>
<comment type="caution">
    <text evidence="2">The sequence shown here is derived from an EMBL/GenBank/DDBJ whole genome shotgun (WGS) entry which is preliminary data.</text>
</comment>
<organism evidence="2 3">
    <name type="scientific">Stentor coeruleus</name>
    <dbReference type="NCBI Taxonomy" id="5963"/>
    <lineage>
        <taxon>Eukaryota</taxon>
        <taxon>Sar</taxon>
        <taxon>Alveolata</taxon>
        <taxon>Ciliophora</taxon>
        <taxon>Postciliodesmatophora</taxon>
        <taxon>Heterotrichea</taxon>
        <taxon>Heterotrichida</taxon>
        <taxon>Stentoridae</taxon>
        <taxon>Stentor</taxon>
    </lineage>
</organism>
<feature type="compositionally biased region" description="Basic and acidic residues" evidence="1">
    <location>
        <begin position="27"/>
        <end position="41"/>
    </location>
</feature>
<feature type="compositionally biased region" description="Basic and acidic residues" evidence="1">
    <location>
        <begin position="109"/>
        <end position="118"/>
    </location>
</feature>
<feature type="compositionally biased region" description="Basic and acidic residues" evidence="1">
    <location>
        <begin position="57"/>
        <end position="78"/>
    </location>
</feature>
<evidence type="ECO:0000256" key="1">
    <source>
        <dbReference type="SAM" id="MobiDB-lite"/>
    </source>
</evidence>
<evidence type="ECO:0000313" key="2">
    <source>
        <dbReference type="EMBL" id="OMJ68118.1"/>
    </source>
</evidence>
<feature type="compositionally biased region" description="Basic and acidic residues" evidence="1">
    <location>
        <begin position="1"/>
        <end position="20"/>
    </location>
</feature>
<feature type="region of interest" description="Disordered" evidence="1">
    <location>
        <begin position="105"/>
        <end position="282"/>
    </location>
</feature>
<evidence type="ECO:0000313" key="3">
    <source>
        <dbReference type="Proteomes" id="UP000187209"/>
    </source>
</evidence>
<dbReference type="Proteomes" id="UP000187209">
    <property type="component" value="Unassembled WGS sequence"/>
</dbReference>
<feature type="compositionally biased region" description="Basic and acidic residues" evidence="1">
    <location>
        <begin position="129"/>
        <end position="276"/>
    </location>
</feature>
<keyword evidence="3" id="KW-1185">Reference proteome</keyword>
<reference evidence="2 3" key="1">
    <citation type="submission" date="2016-11" db="EMBL/GenBank/DDBJ databases">
        <title>The macronuclear genome of Stentor coeruleus: a giant cell with tiny introns.</title>
        <authorList>
            <person name="Slabodnick M."/>
            <person name="Ruby J.G."/>
            <person name="Reiff S.B."/>
            <person name="Swart E.C."/>
            <person name="Gosai S."/>
            <person name="Prabakaran S."/>
            <person name="Witkowska E."/>
            <person name="Larue G.E."/>
            <person name="Fisher S."/>
            <person name="Freeman R.M."/>
            <person name="Gunawardena J."/>
            <person name="Chu W."/>
            <person name="Stover N.A."/>
            <person name="Gregory B.D."/>
            <person name="Nowacki M."/>
            <person name="Derisi J."/>
            <person name="Roy S.W."/>
            <person name="Marshall W.F."/>
            <person name="Sood P."/>
        </authorList>
    </citation>
    <scope>NUCLEOTIDE SEQUENCE [LARGE SCALE GENOMIC DNA]</scope>
    <source>
        <strain evidence="2">WM001</strain>
    </source>
</reference>
<proteinExistence type="predicted"/>